<dbReference type="Proteomes" id="UP000487268">
    <property type="component" value="Unassembled WGS sequence"/>
</dbReference>
<dbReference type="InterPro" id="IPR003812">
    <property type="entry name" value="Fido"/>
</dbReference>
<organism evidence="2 3">
    <name type="scientific">Actinomadura macrotermitis</name>
    <dbReference type="NCBI Taxonomy" id="2585200"/>
    <lineage>
        <taxon>Bacteria</taxon>
        <taxon>Bacillati</taxon>
        <taxon>Actinomycetota</taxon>
        <taxon>Actinomycetes</taxon>
        <taxon>Streptosporangiales</taxon>
        <taxon>Thermomonosporaceae</taxon>
        <taxon>Actinomadura</taxon>
    </lineage>
</organism>
<dbReference type="RefSeq" id="WP_153539626.1">
    <property type="nucleotide sequence ID" value="NZ_WEGH01000005.1"/>
</dbReference>
<comment type="caution">
    <text evidence="2">The sequence shown here is derived from an EMBL/GenBank/DDBJ whole genome shotgun (WGS) entry which is preliminary data.</text>
</comment>
<dbReference type="PROSITE" id="PS51459">
    <property type="entry name" value="FIDO"/>
    <property type="match status" value="1"/>
</dbReference>
<protein>
    <recommendedName>
        <fullName evidence="1">Fido domain-containing protein</fullName>
    </recommendedName>
</protein>
<sequence length="198" mass="21437">MTADALAAWCEVRGRVPWPPDDVTAPVHAARDAVAGFFTATRGDRDPAGAARARAALRQVRADAARDLPLSFPLMAAWQRTVLGVADAPFRTTPAYAKQGRERYGIAPDTQARFERHLAESTEPGLPLPARAARVHLDVLFFHPFADGNARAAMLALAFVLAREGVRLGRALPLRTTRWADDPEGAADLARLLVALTR</sequence>
<gene>
    <name evidence="2" type="ORF">ACRB68_66200</name>
</gene>
<evidence type="ECO:0000259" key="1">
    <source>
        <dbReference type="PROSITE" id="PS51459"/>
    </source>
</evidence>
<dbReference type="Gene3D" id="1.10.3290.10">
    <property type="entry name" value="Fido-like domain"/>
    <property type="match status" value="1"/>
</dbReference>
<dbReference type="AlphaFoldDB" id="A0A7K0C4Y5"/>
<name>A0A7K0C4Y5_9ACTN</name>
<accession>A0A7K0C4Y5</accession>
<dbReference type="OrthoDB" id="3278418at2"/>
<dbReference type="EMBL" id="WEGH01000005">
    <property type="protein sequence ID" value="MQY08511.1"/>
    <property type="molecule type" value="Genomic_DNA"/>
</dbReference>
<dbReference type="Pfam" id="PF02661">
    <property type="entry name" value="Fic"/>
    <property type="match status" value="1"/>
</dbReference>
<evidence type="ECO:0000313" key="2">
    <source>
        <dbReference type="EMBL" id="MQY08511.1"/>
    </source>
</evidence>
<dbReference type="SUPFAM" id="SSF140931">
    <property type="entry name" value="Fic-like"/>
    <property type="match status" value="1"/>
</dbReference>
<evidence type="ECO:0000313" key="3">
    <source>
        <dbReference type="Proteomes" id="UP000487268"/>
    </source>
</evidence>
<dbReference type="InterPro" id="IPR036597">
    <property type="entry name" value="Fido-like_dom_sf"/>
</dbReference>
<keyword evidence="3" id="KW-1185">Reference proteome</keyword>
<reference evidence="2 3" key="1">
    <citation type="submission" date="2019-10" db="EMBL/GenBank/DDBJ databases">
        <title>Actinomadura rubteroloni sp. nov. and Actinomadura macrotermitis sp. nov., isolated from the gut of fungus growing-termite Macrotermes natalensis.</title>
        <authorList>
            <person name="Benndorf R."/>
            <person name="Martin K."/>
            <person name="Kuefner M."/>
            <person name="De Beer W."/>
            <person name="Kaster A.-K."/>
            <person name="Vollmers J."/>
            <person name="Poulsen M."/>
            <person name="Beemelmanns C."/>
        </authorList>
    </citation>
    <scope>NUCLEOTIDE SEQUENCE [LARGE SCALE GENOMIC DNA]</scope>
    <source>
        <strain evidence="2 3">RB68</strain>
    </source>
</reference>
<proteinExistence type="predicted"/>
<feature type="domain" description="Fido" evidence="1">
    <location>
        <begin position="70"/>
        <end position="198"/>
    </location>
</feature>